<dbReference type="AlphaFoldDB" id="A0A0B1SFP7"/>
<name>A0A0B1SFP7_OESDE</name>
<accession>A0A0B1SFP7</accession>
<dbReference type="Pfam" id="PF00501">
    <property type="entry name" value="AMP-binding"/>
    <property type="match status" value="1"/>
</dbReference>
<evidence type="ECO:0000313" key="5">
    <source>
        <dbReference type="Proteomes" id="UP000053660"/>
    </source>
</evidence>
<dbReference type="EMBL" id="KN577711">
    <property type="protein sequence ID" value="KHJ82696.1"/>
    <property type="molecule type" value="Genomic_DNA"/>
</dbReference>
<proteinExistence type="predicted"/>
<evidence type="ECO:0000259" key="3">
    <source>
        <dbReference type="Pfam" id="PF00501"/>
    </source>
</evidence>
<sequence length="165" mass="18223">MIVKSTLTAEIPTEPIHTTLLGRCLDFHREDPVRKAFKTKCVKGDVILLCLKNSWQFIVACVGAWSAGLVVSPASTLFTEYELRFQLEDSTAKIIITAESLLAKAVKANSTKAKIICVSKHKTTSVEDFLDIVTKQRPFSGTSIPLDLDEVRLSTQITLTTRNKG</sequence>
<evidence type="ECO:0000313" key="4">
    <source>
        <dbReference type="EMBL" id="KHJ82696.1"/>
    </source>
</evidence>
<comment type="subcellular location">
    <subcellularLocation>
        <location evidence="1">Peroxisome</location>
    </subcellularLocation>
</comment>
<evidence type="ECO:0000256" key="1">
    <source>
        <dbReference type="ARBA" id="ARBA00004275"/>
    </source>
</evidence>
<dbReference type="InterPro" id="IPR000873">
    <property type="entry name" value="AMP-dep_synth/lig_dom"/>
</dbReference>
<keyword evidence="5" id="KW-1185">Reference proteome</keyword>
<keyword evidence="2" id="KW-0576">Peroxisome</keyword>
<evidence type="ECO:0000256" key="2">
    <source>
        <dbReference type="ARBA" id="ARBA00023140"/>
    </source>
</evidence>
<reference evidence="4 5" key="1">
    <citation type="submission" date="2014-03" db="EMBL/GenBank/DDBJ databases">
        <title>Draft genome of the hookworm Oesophagostomum dentatum.</title>
        <authorList>
            <person name="Mitreva M."/>
        </authorList>
    </citation>
    <scope>NUCLEOTIDE SEQUENCE [LARGE SCALE GENOMIC DNA]</scope>
    <source>
        <strain evidence="4 5">OD-Hann</strain>
    </source>
</reference>
<feature type="domain" description="AMP-dependent synthetase/ligase" evidence="3">
    <location>
        <begin position="42"/>
        <end position="124"/>
    </location>
</feature>
<dbReference type="SUPFAM" id="SSF56801">
    <property type="entry name" value="Acetyl-CoA synthetase-like"/>
    <property type="match status" value="1"/>
</dbReference>
<gene>
    <name evidence="4" type="ORF">OESDEN_17609</name>
</gene>
<protein>
    <recommendedName>
        <fullName evidence="3">AMP-dependent synthetase/ligase domain-containing protein</fullName>
    </recommendedName>
</protein>
<dbReference type="Proteomes" id="UP000053660">
    <property type="component" value="Unassembled WGS sequence"/>
</dbReference>
<dbReference type="OrthoDB" id="10253869at2759"/>
<dbReference type="Gene3D" id="3.40.50.980">
    <property type="match status" value="1"/>
</dbReference>
<dbReference type="PANTHER" id="PTHR24096">
    <property type="entry name" value="LONG-CHAIN-FATTY-ACID--COA LIGASE"/>
    <property type="match status" value="1"/>
</dbReference>
<dbReference type="PANTHER" id="PTHR24096:SF257">
    <property type="entry name" value="ACYL-COA SYNTHETASE 7"/>
    <property type="match status" value="1"/>
</dbReference>
<organism evidence="4 5">
    <name type="scientific">Oesophagostomum dentatum</name>
    <name type="common">Nodular worm</name>
    <dbReference type="NCBI Taxonomy" id="61180"/>
    <lineage>
        <taxon>Eukaryota</taxon>
        <taxon>Metazoa</taxon>
        <taxon>Ecdysozoa</taxon>
        <taxon>Nematoda</taxon>
        <taxon>Chromadorea</taxon>
        <taxon>Rhabditida</taxon>
        <taxon>Rhabditina</taxon>
        <taxon>Rhabditomorpha</taxon>
        <taxon>Strongyloidea</taxon>
        <taxon>Strongylidae</taxon>
        <taxon>Oesophagostomum</taxon>
    </lineage>
</organism>
<dbReference type="GO" id="GO:0016405">
    <property type="term" value="F:CoA-ligase activity"/>
    <property type="evidence" value="ECO:0007669"/>
    <property type="project" value="TreeGrafter"/>
</dbReference>
<dbReference type="GO" id="GO:0005777">
    <property type="term" value="C:peroxisome"/>
    <property type="evidence" value="ECO:0007669"/>
    <property type="project" value="UniProtKB-SubCell"/>
</dbReference>